<dbReference type="AlphaFoldDB" id="A8G493"/>
<evidence type="ECO:0000256" key="1">
    <source>
        <dbReference type="SAM" id="Phobius"/>
    </source>
</evidence>
<reference evidence="2 3" key="1">
    <citation type="journal article" date="2007" name="PLoS Genet.">
        <title>Patterns and implications of gene gain and loss in the evolution of Prochlorococcus.</title>
        <authorList>
            <person name="Kettler G.C."/>
            <person name="Martiny A.C."/>
            <person name="Huang K."/>
            <person name="Zucker J."/>
            <person name="Coleman M.L."/>
            <person name="Rodrigue S."/>
            <person name="Chen F."/>
            <person name="Lapidus A."/>
            <person name="Ferriera S."/>
            <person name="Johnson J."/>
            <person name="Steglich C."/>
            <person name="Church G.M."/>
            <person name="Richardson P."/>
            <person name="Chisholm S.W."/>
        </authorList>
    </citation>
    <scope>NUCLEOTIDE SEQUENCE [LARGE SCALE GENOMIC DNA]</scope>
    <source>
        <strain evidence="2 3">MIT 9215</strain>
    </source>
</reference>
<proteinExistence type="predicted"/>
<dbReference type="Proteomes" id="UP000002014">
    <property type="component" value="Chromosome"/>
</dbReference>
<keyword evidence="1" id="KW-0472">Membrane</keyword>
<evidence type="ECO:0000313" key="2">
    <source>
        <dbReference type="EMBL" id="ABV50424.1"/>
    </source>
</evidence>
<keyword evidence="1" id="KW-1133">Transmembrane helix</keyword>
<dbReference type="EMBL" id="CP000825">
    <property type="protein sequence ID" value="ABV50424.1"/>
    <property type="molecule type" value="Genomic_DNA"/>
</dbReference>
<evidence type="ECO:0000313" key="3">
    <source>
        <dbReference type="Proteomes" id="UP000002014"/>
    </source>
</evidence>
<protein>
    <submittedName>
        <fullName evidence="2">Uncharacterized protein</fullName>
    </submittedName>
</protein>
<sequence>MKKTTKIIPKSIIATKLDKTRAVFLKIISIFFSIPNLLRFLKRVNFSSIKKRISL</sequence>
<feature type="transmembrane region" description="Helical" evidence="1">
    <location>
        <begin position="23"/>
        <end position="41"/>
    </location>
</feature>
<name>A8G493_PROM2</name>
<gene>
    <name evidence="2" type="ordered locus">P9215_08091</name>
</gene>
<dbReference type="KEGG" id="pmh:P9215_08091"/>
<organism evidence="2 3">
    <name type="scientific">Prochlorococcus marinus (strain MIT 9215)</name>
    <dbReference type="NCBI Taxonomy" id="93060"/>
    <lineage>
        <taxon>Bacteria</taxon>
        <taxon>Bacillati</taxon>
        <taxon>Cyanobacteriota</taxon>
        <taxon>Cyanophyceae</taxon>
        <taxon>Synechococcales</taxon>
        <taxon>Prochlorococcaceae</taxon>
        <taxon>Prochlorococcus</taxon>
    </lineage>
</organism>
<accession>A8G493</accession>
<keyword evidence="1" id="KW-0812">Transmembrane</keyword>
<dbReference type="HOGENOM" id="CLU_3028740_0_0_3"/>